<dbReference type="KEGG" id="cput:CONPUDRAFT_165717"/>
<dbReference type="RefSeq" id="XP_007768930.1">
    <property type="nucleotide sequence ID" value="XM_007770740.1"/>
</dbReference>
<comment type="caution">
    <text evidence="1">The sequence shown here is derived from an EMBL/GenBank/DDBJ whole genome shotgun (WGS) entry which is preliminary data.</text>
</comment>
<evidence type="ECO:0000313" key="1">
    <source>
        <dbReference type="EMBL" id="EIW81628.1"/>
    </source>
</evidence>
<keyword evidence="2" id="KW-1185">Reference proteome</keyword>
<dbReference type="SUPFAM" id="SSF52047">
    <property type="entry name" value="RNI-like"/>
    <property type="match status" value="1"/>
</dbReference>
<name>A0A5M3MR10_CONPW</name>
<dbReference type="GeneID" id="19205375"/>
<accession>A0A5M3MR10</accession>
<dbReference type="EMBL" id="JH711578">
    <property type="protein sequence ID" value="EIW81628.1"/>
    <property type="molecule type" value="Genomic_DNA"/>
</dbReference>
<sequence length="420" mass="46404">MNTEEGLKRFYLMKKLNVDKDGANWTESSIDTTAGSSADEAYFRKIGLSFAYLPALFPSLTDLRVSDLQLQDVATLSDALRSLFRLENVRVPLPNARAMTHLANLPSLRALSLDILPSTPEIQDPNVVFGDTLEDLSFQCHDLDTCANVLSTLNAAPKSLRVLLCTPESFTPRSLDHLVFAISEQLSPTRLETLHLTSSDPARALTPALFEPLEMLMGWDYWTSAPTGFHALRTLAFTMAPLATMANADVELLATSLPHLRVLRLGDVARTTQPRTTAICLVALAVWCRALEHVAIAFDARGIRDEDTHRLARADEGGGWGLRTLDVGASPIASGVDVAAYLCAVGLCPRLEAISACDATLPVDKRAVDSREWRWKAVMNRIVCHRRTEGCVDEPELPQECKYLRCYIPLHNNRGYCTDR</sequence>
<proteinExistence type="predicted"/>
<protein>
    <recommendedName>
        <fullName evidence="3">RNI-like protein</fullName>
    </recommendedName>
</protein>
<reference evidence="2" key="1">
    <citation type="journal article" date="2012" name="Science">
        <title>The Paleozoic origin of enzymatic lignin decomposition reconstructed from 31 fungal genomes.</title>
        <authorList>
            <person name="Floudas D."/>
            <person name="Binder M."/>
            <person name="Riley R."/>
            <person name="Barry K."/>
            <person name="Blanchette R.A."/>
            <person name="Henrissat B."/>
            <person name="Martinez A.T."/>
            <person name="Otillar R."/>
            <person name="Spatafora J.W."/>
            <person name="Yadav J.S."/>
            <person name="Aerts A."/>
            <person name="Benoit I."/>
            <person name="Boyd A."/>
            <person name="Carlson A."/>
            <person name="Copeland A."/>
            <person name="Coutinho P.M."/>
            <person name="de Vries R.P."/>
            <person name="Ferreira P."/>
            <person name="Findley K."/>
            <person name="Foster B."/>
            <person name="Gaskell J."/>
            <person name="Glotzer D."/>
            <person name="Gorecki P."/>
            <person name="Heitman J."/>
            <person name="Hesse C."/>
            <person name="Hori C."/>
            <person name="Igarashi K."/>
            <person name="Jurgens J.A."/>
            <person name="Kallen N."/>
            <person name="Kersten P."/>
            <person name="Kohler A."/>
            <person name="Kuees U."/>
            <person name="Kumar T.K.A."/>
            <person name="Kuo A."/>
            <person name="LaButti K."/>
            <person name="Larrondo L.F."/>
            <person name="Lindquist E."/>
            <person name="Ling A."/>
            <person name="Lombard V."/>
            <person name="Lucas S."/>
            <person name="Lundell T."/>
            <person name="Martin R."/>
            <person name="McLaughlin D.J."/>
            <person name="Morgenstern I."/>
            <person name="Morin E."/>
            <person name="Murat C."/>
            <person name="Nagy L.G."/>
            <person name="Nolan M."/>
            <person name="Ohm R.A."/>
            <person name="Patyshakuliyeva A."/>
            <person name="Rokas A."/>
            <person name="Ruiz-Duenas F.J."/>
            <person name="Sabat G."/>
            <person name="Salamov A."/>
            <person name="Samejima M."/>
            <person name="Schmutz J."/>
            <person name="Slot J.C."/>
            <person name="St John F."/>
            <person name="Stenlid J."/>
            <person name="Sun H."/>
            <person name="Sun S."/>
            <person name="Syed K."/>
            <person name="Tsang A."/>
            <person name="Wiebenga A."/>
            <person name="Young D."/>
            <person name="Pisabarro A."/>
            <person name="Eastwood D.C."/>
            <person name="Martin F."/>
            <person name="Cullen D."/>
            <person name="Grigoriev I.V."/>
            <person name="Hibbett D.S."/>
        </authorList>
    </citation>
    <scope>NUCLEOTIDE SEQUENCE [LARGE SCALE GENOMIC DNA]</scope>
    <source>
        <strain evidence="2">RWD-64-598 SS2</strain>
    </source>
</reference>
<evidence type="ECO:0000313" key="2">
    <source>
        <dbReference type="Proteomes" id="UP000053558"/>
    </source>
</evidence>
<dbReference type="OrthoDB" id="3543113at2759"/>
<organism evidence="1 2">
    <name type="scientific">Coniophora puteana (strain RWD-64-598)</name>
    <name type="common">Brown rot fungus</name>
    <dbReference type="NCBI Taxonomy" id="741705"/>
    <lineage>
        <taxon>Eukaryota</taxon>
        <taxon>Fungi</taxon>
        <taxon>Dikarya</taxon>
        <taxon>Basidiomycota</taxon>
        <taxon>Agaricomycotina</taxon>
        <taxon>Agaricomycetes</taxon>
        <taxon>Agaricomycetidae</taxon>
        <taxon>Boletales</taxon>
        <taxon>Coniophorineae</taxon>
        <taxon>Coniophoraceae</taxon>
        <taxon>Coniophora</taxon>
    </lineage>
</organism>
<evidence type="ECO:0008006" key="3">
    <source>
        <dbReference type="Google" id="ProtNLM"/>
    </source>
</evidence>
<dbReference type="Gene3D" id="3.80.10.10">
    <property type="entry name" value="Ribonuclease Inhibitor"/>
    <property type="match status" value="1"/>
</dbReference>
<dbReference type="Proteomes" id="UP000053558">
    <property type="component" value="Unassembled WGS sequence"/>
</dbReference>
<gene>
    <name evidence="1" type="ORF">CONPUDRAFT_165717</name>
</gene>
<dbReference type="InterPro" id="IPR032675">
    <property type="entry name" value="LRR_dom_sf"/>
</dbReference>
<dbReference type="AlphaFoldDB" id="A0A5M3MR10"/>